<dbReference type="EMBL" id="JBHILJ010000030">
    <property type="protein sequence ID" value="MFB5738739.1"/>
    <property type="molecule type" value="Genomic_DNA"/>
</dbReference>
<gene>
    <name evidence="1" type="ORF">ACE5IX_19670</name>
</gene>
<protein>
    <submittedName>
        <fullName evidence="1">Uncharacterized protein</fullName>
    </submittedName>
</protein>
<comment type="caution">
    <text evidence="1">The sequence shown here is derived from an EMBL/GenBank/DDBJ whole genome shotgun (WGS) entry which is preliminary data.</text>
</comment>
<sequence length="148" mass="17785">MFNKKRIEQLMEMLRGLGTTKMKEKRRRREYIQKLQNNEITAIKFAEEVPIIIYKLSDKRFVKKAIECHRFNFGEHSLQEALGDDREIIEIYRLFALNKLCELKGDFEAMQGMKSNDKAFKRLLDRTTYALAQEYPWLSDNMEDVFYE</sequence>
<keyword evidence="2" id="KW-1185">Reference proteome</keyword>
<dbReference type="Proteomes" id="UP001580391">
    <property type="component" value="Unassembled WGS sequence"/>
</dbReference>
<evidence type="ECO:0000313" key="2">
    <source>
        <dbReference type="Proteomes" id="UP001580391"/>
    </source>
</evidence>
<dbReference type="RefSeq" id="WP_375517850.1">
    <property type="nucleotide sequence ID" value="NZ_JBHILI010000015.1"/>
</dbReference>
<evidence type="ECO:0000313" key="1">
    <source>
        <dbReference type="EMBL" id="MFB5738739.1"/>
    </source>
</evidence>
<accession>A0ABV5BU97</accession>
<proteinExistence type="predicted"/>
<reference evidence="1 2" key="1">
    <citation type="submission" date="2024-09" db="EMBL/GenBank/DDBJ databases">
        <title>Taxonomic and Genotyping Characterization of Leptospira Strains isolated from Multiple Sources in Colombia highlights the importance of intermediate species.</title>
        <authorList>
            <person name="Torres Higuera L."/>
            <person name="Rojas Tapias D."/>
            <person name="Jimenez Velasquez S."/>
            <person name="Renjifo Ibanez C."/>
        </authorList>
    </citation>
    <scope>NUCLEOTIDE SEQUENCE [LARGE SCALE GENOMIC DNA]</scope>
    <source>
        <strain evidence="1 2">Lep080</strain>
    </source>
</reference>
<name>A0ABV5BU97_9LEPT</name>
<organism evidence="1 2">
    <name type="scientific">Leptospira wolffii</name>
    <dbReference type="NCBI Taxonomy" id="409998"/>
    <lineage>
        <taxon>Bacteria</taxon>
        <taxon>Pseudomonadati</taxon>
        <taxon>Spirochaetota</taxon>
        <taxon>Spirochaetia</taxon>
        <taxon>Leptospirales</taxon>
        <taxon>Leptospiraceae</taxon>
        <taxon>Leptospira</taxon>
    </lineage>
</organism>